<dbReference type="Proteomes" id="UP000005439">
    <property type="component" value="Chromosome"/>
</dbReference>
<evidence type="ECO:0000313" key="2">
    <source>
        <dbReference type="EMBL" id="AEW06776.1"/>
    </source>
</evidence>
<dbReference type="HOGENOM" id="CLU_049702_2_0_9"/>
<dbReference type="SUPFAM" id="SSF53300">
    <property type="entry name" value="vWA-like"/>
    <property type="match status" value="1"/>
</dbReference>
<organism evidence="2 3">
    <name type="scientific">Sulfobacillus acidophilus (strain ATCC 700253 / DSM 10332 / NAL)</name>
    <dbReference type="NCBI Taxonomy" id="679936"/>
    <lineage>
        <taxon>Bacteria</taxon>
        <taxon>Bacillati</taxon>
        <taxon>Bacillota</taxon>
        <taxon>Clostridia</taxon>
        <taxon>Eubacteriales</taxon>
        <taxon>Clostridiales Family XVII. Incertae Sedis</taxon>
        <taxon>Sulfobacillus</taxon>
    </lineage>
</organism>
<dbReference type="PANTHER" id="PTHR30510:SF2">
    <property type="entry name" value="UPF0229 PROTEIN YEAH"/>
    <property type="match status" value="1"/>
</dbReference>
<feature type="region of interest" description="Disordered" evidence="1">
    <location>
        <begin position="139"/>
        <end position="161"/>
    </location>
</feature>
<dbReference type="STRING" id="679936.Sulac_3330"/>
<proteinExistence type="predicted"/>
<dbReference type="InterPro" id="IPR036465">
    <property type="entry name" value="vWFA_dom_sf"/>
</dbReference>
<dbReference type="KEGG" id="sap:Sulac_3330"/>
<evidence type="ECO:0000256" key="1">
    <source>
        <dbReference type="SAM" id="MobiDB-lite"/>
    </source>
</evidence>
<evidence type="ECO:0000313" key="3">
    <source>
        <dbReference type="Proteomes" id="UP000005439"/>
    </source>
</evidence>
<dbReference type="PANTHER" id="PTHR30510">
    <property type="entry name" value="UPF0229 PROTEIN YEAH"/>
    <property type="match status" value="1"/>
</dbReference>
<feature type="compositionally biased region" description="Basic and acidic residues" evidence="1">
    <location>
        <begin position="146"/>
        <end position="161"/>
    </location>
</feature>
<dbReference type="EMBL" id="CP003179">
    <property type="protein sequence ID" value="AEW06776.1"/>
    <property type="molecule type" value="Genomic_DNA"/>
</dbReference>
<reference evidence="3" key="1">
    <citation type="submission" date="2011-12" db="EMBL/GenBank/DDBJ databases">
        <title>The complete genome of chromosome of Sulfobacillus acidophilus DSM 10332.</title>
        <authorList>
            <person name="Lucas S."/>
            <person name="Han J."/>
            <person name="Lapidus A."/>
            <person name="Bruce D."/>
            <person name="Goodwin L."/>
            <person name="Pitluck S."/>
            <person name="Peters L."/>
            <person name="Kyrpides N."/>
            <person name="Mavromatis K."/>
            <person name="Ivanova N."/>
            <person name="Mikhailova N."/>
            <person name="Chertkov O."/>
            <person name="Saunders E."/>
            <person name="Detter J.C."/>
            <person name="Tapia R."/>
            <person name="Han C."/>
            <person name="Land M."/>
            <person name="Hauser L."/>
            <person name="Markowitz V."/>
            <person name="Cheng J.-F."/>
            <person name="Hugenholtz P."/>
            <person name="Woyke T."/>
            <person name="Wu D."/>
            <person name="Pukall R."/>
            <person name="Gehrich-Schroeter G."/>
            <person name="Schneider S."/>
            <person name="Klenk H.-P."/>
            <person name="Eisen J.A."/>
        </authorList>
    </citation>
    <scope>NUCLEOTIDE SEQUENCE [LARGE SCALE GENOMIC DNA]</scope>
    <source>
        <strain evidence="3">ATCC 700253 / DSM 10332 / NAL</strain>
    </source>
</reference>
<name>G8TT76_SULAD</name>
<dbReference type="InterPro" id="IPR006698">
    <property type="entry name" value="UPF0229"/>
</dbReference>
<reference evidence="2 3" key="2">
    <citation type="journal article" date="2012" name="Stand. Genomic Sci.">
        <title>Complete genome sequence of the moderately thermophilic mineral-sulfide-oxidizing firmicute Sulfobacillus acidophilus type strain (NAL(T)).</title>
        <authorList>
            <person name="Anderson I."/>
            <person name="Chertkov O."/>
            <person name="Chen A."/>
            <person name="Saunders E."/>
            <person name="Lapidus A."/>
            <person name="Nolan M."/>
            <person name="Lucas S."/>
            <person name="Hammon N."/>
            <person name="Deshpande S."/>
            <person name="Cheng J.F."/>
            <person name="Han C."/>
            <person name="Tapia R."/>
            <person name="Goodwin L.A."/>
            <person name="Pitluck S."/>
            <person name="Liolios K."/>
            <person name="Pagani I."/>
            <person name="Ivanova N."/>
            <person name="Mikhailova N."/>
            <person name="Pati A."/>
            <person name="Palaniappan K."/>
            <person name="Land M."/>
            <person name="Pan C."/>
            <person name="Rohde M."/>
            <person name="Pukall R."/>
            <person name="Goker M."/>
            <person name="Detter J.C."/>
            <person name="Woyke T."/>
            <person name="Bristow J."/>
            <person name="Eisen J.A."/>
            <person name="Markowitz V."/>
            <person name="Hugenholtz P."/>
            <person name="Kyrpides N.C."/>
            <person name="Klenk H.P."/>
            <person name="Mavromatis K."/>
        </authorList>
    </citation>
    <scope>NUCLEOTIDE SEQUENCE [LARGE SCALE GENOMIC DNA]</scope>
    <source>
        <strain evidence="3">ATCC 700253 / DSM 10332 / NAL</strain>
    </source>
</reference>
<gene>
    <name evidence="2" type="ordered locus">Sulac_3330</name>
</gene>
<protein>
    <recommendedName>
        <fullName evidence="4">DUF444 family protein</fullName>
    </recommendedName>
</protein>
<dbReference type="AlphaFoldDB" id="G8TT76"/>
<sequence length="385" mass="43184">MDQIGHIYHAPWDLNRKGSLDQARHLDKLKDALRQQLPHIVQDLPLENGPPKVRVPLKILELPRFRPAPPVRPPDGIGQKPGRAGDIVARVPRQGSGRGGGAGPPGSAPGEHTIEIDVDRDALIALMLEDLQLPRLRPVAPPDAVQPRDEWTDRREHGPLSTLDKRHTLKRALLRSQASHQPLSFLPDDLRFRSSRTREQVATRATVYCLRDVSGSMGEERKFLSKAVLFWVIAWLRQQYPDVRLEWWVHDTEATRLESEQLFFQLSEGGGTLVAPAYQAIRQHIEQFSPPSMSNNYVFHLTDGEILPNDPARETALEMMSLVRWFGLVELAGLRRGALFRDIAALPSPPFRAVRLERREDVPDVIRALLASPGESGGGEPHESA</sequence>
<dbReference type="PATRIC" id="fig|679936.5.peg.3447"/>
<accession>G8TT76</accession>
<keyword evidence="3" id="KW-1185">Reference proteome</keyword>
<feature type="region of interest" description="Disordered" evidence="1">
    <location>
        <begin position="90"/>
        <end position="112"/>
    </location>
</feature>
<dbReference type="Pfam" id="PF04285">
    <property type="entry name" value="DUF444"/>
    <property type="match status" value="2"/>
</dbReference>
<evidence type="ECO:0008006" key="4">
    <source>
        <dbReference type="Google" id="ProtNLM"/>
    </source>
</evidence>